<organism evidence="1">
    <name type="scientific">marine sediment metagenome</name>
    <dbReference type="NCBI Taxonomy" id="412755"/>
    <lineage>
        <taxon>unclassified sequences</taxon>
        <taxon>metagenomes</taxon>
        <taxon>ecological metagenomes</taxon>
    </lineage>
</organism>
<name>A0A0F9AT82_9ZZZZ</name>
<evidence type="ECO:0000313" key="1">
    <source>
        <dbReference type="EMBL" id="KKK75371.1"/>
    </source>
</evidence>
<dbReference type="AlphaFoldDB" id="A0A0F9AT82"/>
<sequence length="69" mass="7839">MSLRWRCDGTLLCGAKSEECSCDTYIGDRLHYHLSQELGVVKPDPDEAENGLWHWSVSKEQEDAIQTEA</sequence>
<protein>
    <submittedName>
        <fullName evidence="1">Uncharacterized protein</fullName>
    </submittedName>
</protein>
<gene>
    <name evidence="1" type="ORF">LCGC14_2874360</name>
</gene>
<dbReference type="EMBL" id="LAZR01055898">
    <property type="protein sequence ID" value="KKK75371.1"/>
    <property type="molecule type" value="Genomic_DNA"/>
</dbReference>
<accession>A0A0F9AT82</accession>
<reference evidence="1" key="1">
    <citation type="journal article" date="2015" name="Nature">
        <title>Complex archaea that bridge the gap between prokaryotes and eukaryotes.</title>
        <authorList>
            <person name="Spang A."/>
            <person name="Saw J.H."/>
            <person name="Jorgensen S.L."/>
            <person name="Zaremba-Niedzwiedzka K."/>
            <person name="Martijn J."/>
            <person name="Lind A.E."/>
            <person name="van Eijk R."/>
            <person name="Schleper C."/>
            <person name="Guy L."/>
            <person name="Ettema T.J."/>
        </authorList>
    </citation>
    <scope>NUCLEOTIDE SEQUENCE</scope>
</reference>
<proteinExistence type="predicted"/>
<comment type="caution">
    <text evidence="1">The sequence shown here is derived from an EMBL/GenBank/DDBJ whole genome shotgun (WGS) entry which is preliminary data.</text>
</comment>